<proteinExistence type="predicted"/>
<comment type="caution">
    <text evidence="3">The sequence shown here is derived from an EMBL/GenBank/DDBJ whole genome shotgun (WGS) entry which is preliminary data.</text>
</comment>
<keyword evidence="2" id="KW-0472">Membrane</keyword>
<gene>
    <name evidence="3" type="ORF">DFJ69_5324</name>
</gene>
<dbReference type="EMBL" id="QTTT01000001">
    <property type="protein sequence ID" value="REE99807.1"/>
    <property type="molecule type" value="Genomic_DNA"/>
</dbReference>
<dbReference type="AlphaFoldDB" id="A0A3D9SW29"/>
<dbReference type="Proteomes" id="UP000256661">
    <property type="component" value="Unassembled WGS sequence"/>
</dbReference>
<name>A0A3D9SW29_9ACTN</name>
<keyword evidence="4" id="KW-1185">Reference proteome</keyword>
<feature type="transmembrane region" description="Helical" evidence="2">
    <location>
        <begin position="12"/>
        <end position="33"/>
    </location>
</feature>
<accession>A0A3D9SW29</accession>
<protein>
    <submittedName>
        <fullName evidence="3">Uncharacterized protein</fullName>
    </submittedName>
</protein>
<evidence type="ECO:0000313" key="4">
    <source>
        <dbReference type="Proteomes" id="UP000256661"/>
    </source>
</evidence>
<keyword evidence="2" id="KW-1133">Transmembrane helix</keyword>
<keyword evidence="2" id="KW-0812">Transmembrane</keyword>
<feature type="transmembrane region" description="Helical" evidence="2">
    <location>
        <begin position="81"/>
        <end position="103"/>
    </location>
</feature>
<organism evidence="3 4">
    <name type="scientific">Thermomonospora umbrina</name>
    <dbReference type="NCBI Taxonomy" id="111806"/>
    <lineage>
        <taxon>Bacteria</taxon>
        <taxon>Bacillati</taxon>
        <taxon>Actinomycetota</taxon>
        <taxon>Actinomycetes</taxon>
        <taxon>Streptosporangiales</taxon>
        <taxon>Thermomonosporaceae</taxon>
        <taxon>Thermomonospora</taxon>
    </lineage>
</organism>
<feature type="transmembrane region" description="Helical" evidence="2">
    <location>
        <begin position="123"/>
        <end position="144"/>
    </location>
</feature>
<evidence type="ECO:0000256" key="2">
    <source>
        <dbReference type="SAM" id="Phobius"/>
    </source>
</evidence>
<feature type="transmembrane region" description="Helical" evidence="2">
    <location>
        <begin position="53"/>
        <end position="74"/>
    </location>
</feature>
<dbReference type="RefSeq" id="WP_211328763.1">
    <property type="nucleotide sequence ID" value="NZ_QTTT01000001.1"/>
</dbReference>
<feature type="compositionally biased region" description="Basic and acidic residues" evidence="1">
    <location>
        <begin position="155"/>
        <end position="196"/>
    </location>
</feature>
<evidence type="ECO:0000313" key="3">
    <source>
        <dbReference type="EMBL" id="REE99807.1"/>
    </source>
</evidence>
<sequence>MTGTMRVPRSRGALSGVLLLLLGLWGGLVPFAGPYADFAFTPDEPWHVTGDRLLLSVAPAVATVLGGLIVLAVAHRAVAVLGAWLAVLGGAWFVVGGPLSVLWDARGVGAPLGGEGRRVAEELTFFTGLGAAVVFLGALALGRFTVVGVREARTAEEAHDVAPDPGEERPAAPPEPEPHTGPHAEPHAETPARREPVTATTRPMPHPRGRYARRPDEVPPPALPGDQRVAGERGGAT</sequence>
<evidence type="ECO:0000256" key="1">
    <source>
        <dbReference type="SAM" id="MobiDB-lite"/>
    </source>
</evidence>
<feature type="region of interest" description="Disordered" evidence="1">
    <location>
        <begin position="155"/>
        <end position="237"/>
    </location>
</feature>
<reference evidence="3 4" key="1">
    <citation type="submission" date="2018-08" db="EMBL/GenBank/DDBJ databases">
        <title>Sequencing the genomes of 1000 actinobacteria strains.</title>
        <authorList>
            <person name="Klenk H.-P."/>
        </authorList>
    </citation>
    <scope>NUCLEOTIDE SEQUENCE [LARGE SCALE GENOMIC DNA]</scope>
    <source>
        <strain evidence="3 4">DSM 43927</strain>
    </source>
</reference>